<evidence type="ECO:0000313" key="1">
    <source>
        <dbReference type="EMBL" id="MBW0560240.1"/>
    </source>
</evidence>
<reference evidence="1" key="1">
    <citation type="submission" date="2021-03" db="EMBL/GenBank/DDBJ databases">
        <title>Draft genome sequence of rust myrtle Austropuccinia psidii MF-1, a brazilian biotype.</title>
        <authorList>
            <person name="Quecine M.C."/>
            <person name="Pachon D.M.R."/>
            <person name="Bonatelli M.L."/>
            <person name="Correr F.H."/>
            <person name="Franceschini L.M."/>
            <person name="Leite T.F."/>
            <person name="Margarido G.R.A."/>
            <person name="Almeida C.A."/>
            <person name="Ferrarezi J.A."/>
            <person name="Labate C.A."/>
        </authorList>
    </citation>
    <scope>NUCLEOTIDE SEQUENCE</scope>
    <source>
        <strain evidence="1">MF-1</strain>
    </source>
</reference>
<evidence type="ECO:0000313" key="2">
    <source>
        <dbReference type="Proteomes" id="UP000765509"/>
    </source>
</evidence>
<dbReference type="OrthoDB" id="2506388at2759"/>
<organism evidence="1 2">
    <name type="scientific">Austropuccinia psidii MF-1</name>
    <dbReference type="NCBI Taxonomy" id="1389203"/>
    <lineage>
        <taxon>Eukaryota</taxon>
        <taxon>Fungi</taxon>
        <taxon>Dikarya</taxon>
        <taxon>Basidiomycota</taxon>
        <taxon>Pucciniomycotina</taxon>
        <taxon>Pucciniomycetes</taxon>
        <taxon>Pucciniales</taxon>
        <taxon>Sphaerophragmiaceae</taxon>
        <taxon>Austropuccinia</taxon>
    </lineage>
</organism>
<dbReference type="Proteomes" id="UP000765509">
    <property type="component" value="Unassembled WGS sequence"/>
</dbReference>
<dbReference type="AlphaFoldDB" id="A0A9Q3PGD4"/>
<sequence length="112" mass="12730">MSKNNYKTKKPVFCSDNSNKFMRNVDEEIKKAEGIQGKQSRGEIHIEVDPPKVSPYSQNPKGLPIDFYNSKWFNDCPIGEKMVLADSFKVSFLPNASQSICGIQHADKRLSY</sequence>
<dbReference type="EMBL" id="AVOT02069303">
    <property type="protein sequence ID" value="MBW0560240.1"/>
    <property type="molecule type" value="Genomic_DNA"/>
</dbReference>
<protein>
    <submittedName>
        <fullName evidence="1">Uncharacterized protein</fullName>
    </submittedName>
</protein>
<comment type="caution">
    <text evidence="1">The sequence shown here is derived from an EMBL/GenBank/DDBJ whole genome shotgun (WGS) entry which is preliminary data.</text>
</comment>
<name>A0A9Q3PGD4_9BASI</name>
<proteinExistence type="predicted"/>
<keyword evidence="2" id="KW-1185">Reference proteome</keyword>
<accession>A0A9Q3PGD4</accession>
<gene>
    <name evidence="1" type="ORF">O181_099955</name>
</gene>